<dbReference type="SUPFAM" id="SSF109854">
    <property type="entry name" value="DinB/YfiT-like putative metalloenzymes"/>
    <property type="match status" value="1"/>
</dbReference>
<dbReference type="InterPro" id="IPR024775">
    <property type="entry name" value="DinB-like"/>
</dbReference>
<keyword evidence="3" id="KW-1185">Reference proteome</keyword>
<sequence>MDIKVIIAGLDNNAGVFKETLSGIPAELITWKRQPSDWNLLGIVCHLVDEEKLDFRARVKHALETPNIPLVPFDPIALIEKHNYEHQEYLQMVDAFLEEREKSIEWLSKLGDVPWSNTIDHPFLGKISAASFLANWLAHDYHHIRQINVIKHAYLKQLSGDELTYAGKW</sequence>
<comment type="caution">
    <text evidence="2">The sequence shown here is derived from an EMBL/GenBank/DDBJ whole genome shotgun (WGS) entry which is preliminary data.</text>
</comment>
<dbReference type="InterPro" id="IPR034660">
    <property type="entry name" value="DinB/YfiT-like"/>
</dbReference>
<reference evidence="2 3" key="1">
    <citation type="submission" date="2022-05" db="EMBL/GenBank/DDBJ databases">
        <authorList>
            <person name="Park J.-S."/>
        </authorList>
    </citation>
    <scope>NUCLEOTIDE SEQUENCE [LARGE SCALE GENOMIC DNA]</scope>
    <source>
        <strain evidence="2 3">2012CJ35-5</strain>
    </source>
</reference>
<accession>A0ABT0PV72</accession>
<dbReference type="Proteomes" id="UP001203607">
    <property type="component" value="Unassembled WGS sequence"/>
</dbReference>
<name>A0ABT0PV72_9FLAO</name>
<dbReference type="Pfam" id="PF12867">
    <property type="entry name" value="DinB_2"/>
    <property type="match status" value="1"/>
</dbReference>
<evidence type="ECO:0000259" key="1">
    <source>
        <dbReference type="Pfam" id="PF12867"/>
    </source>
</evidence>
<evidence type="ECO:0000313" key="2">
    <source>
        <dbReference type="EMBL" id="MCL6275262.1"/>
    </source>
</evidence>
<evidence type="ECO:0000313" key="3">
    <source>
        <dbReference type="Proteomes" id="UP001203607"/>
    </source>
</evidence>
<dbReference type="EMBL" id="JAMFMA010000003">
    <property type="protein sequence ID" value="MCL6275262.1"/>
    <property type="molecule type" value="Genomic_DNA"/>
</dbReference>
<gene>
    <name evidence="2" type="ORF">M3P19_14670</name>
</gene>
<dbReference type="RefSeq" id="WP_249658443.1">
    <property type="nucleotide sequence ID" value="NZ_JAMFMA010000003.1"/>
</dbReference>
<proteinExistence type="predicted"/>
<feature type="domain" description="DinB-like" evidence="1">
    <location>
        <begin position="15"/>
        <end position="147"/>
    </location>
</feature>
<organism evidence="2 3">
    <name type="scientific">Flagellimonas spongiicola</name>
    <dbReference type="NCBI Taxonomy" id="2942208"/>
    <lineage>
        <taxon>Bacteria</taxon>
        <taxon>Pseudomonadati</taxon>
        <taxon>Bacteroidota</taxon>
        <taxon>Flavobacteriia</taxon>
        <taxon>Flavobacteriales</taxon>
        <taxon>Flavobacteriaceae</taxon>
        <taxon>Flagellimonas</taxon>
    </lineage>
</organism>
<protein>
    <submittedName>
        <fullName evidence="2">DinB family protein</fullName>
    </submittedName>
</protein>
<dbReference type="Gene3D" id="1.20.120.450">
    <property type="entry name" value="dinb family like domain"/>
    <property type="match status" value="1"/>
</dbReference>